<gene>
    <name evidence="6" type="ORF">UW25_C0003G0005</name>
</gene>
<comment type="caution">
    <text evidence="6">The sequence shown here is derived from an EMBL/GenBank/DDBJ whole genome shotgun (WGS) entry which is preliminary data.</text>
</comment>
<evidence type="ECO:0000256" key="4">
    <source>
        <dbReference type="SAM" id="Phobius"/>
    </source>
</evidence>
<accession>A0A837I7D0</accession>
<feature type="domain" description="Fibronectin type-III" evidence="5">
    <location>
        <begin position="1685"/>
        <end position="1782"/>
    </location>
</feature>
<proteinExistence type="predicted"/>
<dbReference type="EMBL" id="LCHP01000003">
    <property type="protein sequence ID" value="KKT36999.1"/>
    <property type="molecule type" value="Genomic_DNA"/>
</dbReference>
<evidence type="ECO:0000313" key="6">
    <source>
        <dbReference type="EMBL" id="KKT36999.1"/>
    </source>
</evidence>
<dbReference type="GO" id="GO:0005737">
    <property type="term" value="C:cytoplasm"/>
    <property type="evidence" value="ECO:0007669"/>
    <property type="project" value="TreeGrafter"/>
</dbReference>
<feature type="transmembrane region" description="Helical" evidence="4">
    <location>
        <begin position="25"/>
        <end position="42"/>
    </location>
</feature>
<sequence length="1906" mass="199646">MRNIFHRSAEFVTEKIQRHKHHHHLFLAVLALAVAGTGAYTYRHEIAQAATYTFTQVSWIGGADTGATASHTSNQTGWDKYYSASTSITAGADVRLLSAGYSFVDDGTTGGDSPDASGGGFSSGTPSQAVVNGSGGSASVALAFVPAEYDVETGGSHTCAAKSDGTAYCWGYNNYGQLGNNTTTNISTPVQVLGVGGSGFLTGVSAISAGASHTCALKSDETVFCWGQNNVSGQLGDNTTTTSLTPVQVLGVGGSGFLTGVSAISAGASHTCAVKSDGTAYCWGEAANYQLGHYSFTDSYTPAQVHGVSNVGFLTGVSAISAGDNQTCAVKTDGTAYCWGLGTFGRLGDNTTTQRSTPVQVHGVSNVGFLAGVAKITTDAAFSCAAKSDGTAYCWGYNGYGQLGDNTTTQRNTPVQVHGVSDVGFLTDVSMIFSAGDTTTPSQTCALKTDGTAYCWGYNGFGQLGDNTTTQRNTPVQVHGVSDVGFLTGVGKIVTGYSYVVSEAGYTCAAKSDGTAYCWGNNGWGRLGDNTATHRSTPVQVHGVSDVGFLSLFTPTYYSSGTFTSATIDFARPTIFTTMSWTATLNGQTITMKARSSATSDFSGATAWGSCSNVTSGGNMSDGGCVTNGHQYLQYQATLSGDTVSTPTLDSVTINDTQYSANGGTLTSSKYDAGDDTNLISRLSWVGSATSSTEVIKFQVRSASSAAGLDTAVWCGPSITCDGTDYFLYTDNGVALATNHPLRSGANDRWVQYKVYLTSAGAITPLLTTVAVQYVVNAPPAVGNIQASQITDSGSADYGKVSFTFDASDSDTASGTVPYLVTPTLYEYYNGTSWTTISSGLSANAYSGITLTGNSATTTTAVTWTPTAGIALTSNAKVRVTISDGEAANATAIGTMAGTFTLDTTVPDITSAVIDSSVGASTAVGNTVGTITFSITDSSDKQYRFCNNSAFTSPDDQGNSCGWSTLAGTISGVATSTWVFTGNSADEAVYMQARDLYGNTTATRTIVAPAMPASFQFTDASNVSTGVYREFLSWSPFVATTSSTFGSYKVYYSLDNFATAGTILTTITNSSTNYYVHNVTTATSSTQYYRVLAVNTEGSTSNYTAVQSDVPDGSGGLDTTAPYIPLASIASPTVGNTSANITFSTYTDSSLSIGELATSTVFYDSYSGSVPSTCPSSRVDTDTYTVNHSIYLTGLSPDTTYYYCVTAKDMTGNPSTATTATGGIFATIGGPVITNVTEREITNNSALIFWNTSTSSTSYVRYATTQGGVGTGTLDGNAIMVPVSDTPGIYQHQVGLTGLTTAQTYYFQVTSTDSAGNGTTDTNNGQYYSFVTLRDTSPPLITGTSTPVLAPDAAVIVWQTDEPATTRVDASTATEATYNKLGYYKSTDSLSIYHIATLSSATDNTYTSISAKNTLATSTPYVYRVTSIDAAGNPATTDGTFETPSSGSVVISVSVRAGDTKDTTPPSVSSVTVSDITPFSAVVKFSTDEDTDGFVKYGKDVTYGDVAGDDAWAKTHTIKLRGLTLGTEYHIKVASNDKAGNTGTSADQTFKTTFLSENLKDMANVENIEQFQKEIENAIESILPSLVPPFVTKPTIVDITESGAKVTFKSNIKAFPVVVFAEDGAFDETKENPYVGEVSDTTEKATSHELVLTGLKGNTKYHVQARAFSLPKVLGKSADVTFITKASKIAGSIVERKKDSFTVVWTTEEPTSSIVEFKDLKRGIAGRKTDDAKKKSHSMKIENLPSGTAYEVNLSGVTEQGNIAEAGSPLSVTTSTDTTPPTISGFKVDNALVPGRTDRIQTIVSWVTDEPSTSTAYYEEGAGTPGDTEELANKNEVLDSYVLNHSVILPSLKPGTIYRLKVTSTDDSGNEGSFGPRTVITPKQTESITDIIFKNFEDSFKFLQKI</sequence>
<dbReference type="PANTHER" id="PTHR45982">
    <property type="entry name" value="REGULATOR OF CHROMOSOME CONDENSATION"/>
    <property type="match status" value="1"/>
</dbReference>
<dbReference type="Pfam" id="PF25390">
    <property type="entry name" value="WD40_RLD"/>
    <property type="match status" value="1"/>
</dbReference>
<dbReference type="InterPro" id="IPR000408">
    <property type="entry name" value="Reg_chr_condens"/>
</dbReference>
<keyword evidence="1" id="KW-0344">Guanine-nucleotide releasing factor</keyword>
<dbReference type="Gene3D" id="2.60.40.10">
    <property type="entry name" value="Immunoglobulins"/>
    <property type="match status" value="4"/>
</dbReference>
<dbReference type="Proteomes" id="UP000033815">
    <property type="component" value="Unassembled WGS sequence"/>
</dbReference>
<keyword evidence="4" id="KW-0812">Transmembrane</keyword>
<dbReference type="Pfam" id="PF00415">
    <property type="entry name" value="RCC1"/>
    <property type="match status" value="1"/>
</dbReference>
<dbReference type="SMART" id="SM00060">
    <property type="entry name" value="FN3"/>
    <property type="match status" value="7"/>
</dbReference>
<dbReference type="PANTHER" id="PTHR45982:SF1">
    <property type="entry name" value="REGULATOR OF CHROMOSOME CONDENSATION"/>
    <property type="match status" value="1"/>
</dbReference>
<reference evidence="6 7" key="1">
    <citation type="journal article" date="2015" name="Nature">
        <title>rRNA introns, odd ribosomes, and small enigmatic genomes across a large radiation of phyla.</title>
        <authorList>
            <person name="Brown C.T."/>
            <person name="Hug L.A."/>
            <person name="Thomas B.C."/>
            <person name="Sharon I."/>
            <person name="Castelle C.J."/>
            <person name="Singh A."/>
            <person name="Wilkins M.J."/>
            <person name="Williams K.H."/>
            <person name="Banfield J.F."/>
        </authorList>
    </citation>
    <scope>NUCLEOTIDE SEQUENCE [LARGE SCALE GENOMIC DNA]</scope>
</reference>
<dbReference type="InterPro" id="IPR003961">
    <property type="entry name" value="FN3_dom"/>
</dbReference>
<dbReference type="InterPro" id="IPR013783">
    <property type="entry name" value="Ig-like_fold"/>
</dbReference>
<feature type="region of interest" description="Disordered" evidence="3">
    <location>
        <begin position="108"/>
        <end position="128"/>
    </location>
</feature>
<dbReference type="InterPro" id="IPR009091">
    <property type="entry name" value="RCC1/BLIP-II"/>
</dbReference>
<keyword evidence="4" id="KW-1133">Transmembrane helix</keyword>
<dbReference type="PROSITE" id="PS50012">
    <property type="entry name" value="RCC1_3"/>
    <property type="match status" value="6"/>
</dbReference>
<dbReference type="InterPro" id="IPR036116">
    <property type="entry name" value="FN3_sf"/>
</dbReference>
<dbReference type="SUPFAM" id="SSF49265">
    <property type="entry name" value="Fibronectin type III"/>
    <property type="match status" value="2"/>
</dbReference>
<evidence type="ECO:0000313" key="7">
    <source>
        <dbReference type="Proteomes" id="UP000033815"/>
    </source>
</evidence>
<dbReference type="PROSITE" id="PS50853">
    <property type="entry name" value="FN3"/>
    <property type="match status" value="1"/>
</dbReference>
<dbReference type="Gene3D" id="2.130.10.30">
    <property type="entry name" value="Regulator of chromosome condensation 1/beta-lactamase-inhibitor protein II"/>
    <property type="match status" value="2"/>
</dbReference>
<dbReference type="InterPro" id="IPR051553">
    <property type="entry name" value="Ran_GTPase-activating"/>
</dbReference>
<keyword evidence="4" id="KW-0472">Membrane</keyword>
<protein>
    <submittedName>
        <fullName evidence="6">Regulator of chromosome condensation RCC1</fullName>
    </submittedName>
</protein>
<dbReference type="CDD" id="cd00063">
    <property type="entry name" value="FN3"/>
    <property type="match status" value="1"/>
</dbReference>
<name>A0A837I7D0_9BACT</name>
<dbReference type="PRINTS" id="PR00633">
    <property type="entry name" value="RCCNDNSATION"/>
</dbReference>
<organism evidence="6 7">
    <name type="scientific">Candidatus Nomurabacteria bacterium GW2011_GWB1_44_12</name>
    <dbReference type="NCBI Taxonomy" id="1618748"/>
    <lineage>
        <taxon>Bacteria</taxon>
        <taxon>Candidatus Nomuraibacteriota</taxon>
    </lineage>
</organism>
<dbReference type="SUPFAM" id="SSF50985">
    <property type="entry name" value="RCC1/BLIP-II"/>
    <property type="match status" value="1"/>
</dbReference>
<evidence type="ECO:0000259" key="5">
    <source>
        <dbReference type="PROSITE" id="PS50853"/>
    </source>
</evidence>
<dbReference type="InterPro" id="IPR022038">
    <property type="entry name" value="Ig-like_bact"/>
</dbReference>
<keyword evidence="2" id="KW-0677">Repeat</keyword>
<evidence type="ECO:0000256" key="2">
    <source>
        <dbReference type="ARBA" id="ARBA00022737"/>
    </source>
</evidence>
<evidence type="ECO:0000256" key="1">
    <source>
        <dbReference type="ARBA" id="ARBA00022658"/>
    </source>
</evidence>
<dbReference type="GO" id="GO:0005085">
    <property type="term" value="F:guanyl-nucleotide exchange factor activity"/>
    <property type="evidence" value="ECO:0007669"/>
    <property type="project" value="TreeGrafter"/>
</dbReference>
<evidence type="ECO:0000256" key="3">
    <source>
        <dbReference type="SAM" id="MobiDB-lite"/>
    </source>
</evidence>
<dbReference type="InterPro" id="IPR058923">
    <property type="entry name" value="RCC1-like_dom"/>
</dbReference>
<dbReference type="Pfam" id="PF13750">
    <property type="entry name" value="Big_3_3"/>
    <property type="match status" value="1"/>
</dbReference>